<evidence type="ECO:0000256" key="1">
    <source>
        <dbReference type="SAM" id="MobiDB-lite"/>
    </source>
</evidence>
<organism evidence="2 3">
    <name type="scientific">Puccinia sorghi</name>
    <dbReference type="NCBI Taxonomy" id="27349"/>
    <lineage>
        <taxon>Eukaryota</taxon>
        <taxon>Fungi</taxon>
        <taxon>Dikarya</taxon>
        <taxon>Basidiomycota</taxon>
        <taxon>Pucciniomycotina</taxon>
        <taxon>Pucciniomycetes</taxon>
        <taxon>Pucciniales</taxon>
        <taxon>Pucciniaceae</taxon>
        <taxon>Puccinia</taxon>
    </lineage>
</organism>
<dbReference type="Proteomes" id="UP000037035">
    <property type="component" value="Unassembled WGS sequence"/>
</dbReference>
<dbReference type="VEuPathDB" id="FungiDB:VP01_227g5"/>
<keyword evidence="3" id="KW-1185">Reference proteome</keyword>
<accession>A0A0L6V870</accession>
<reference evidence="2 3" key="1">
    <citation type="submission" date="2015-08" db="EMBL/GenBank/DDBJ databases">
        <title>Next Generation Sequencing and Analysis of the Genome of Puccinia sorghi L Schw, the Causal Agent of Maize Common Rust.</title>
        <authorList>
            <person name="Rochi L."/>
            <person name="Burguener G."/>
            <person name="Darino M."/>
            <person name="Turjanski A."/>
            <person name="Kreff E."/>
            <person name="Dieguez M.J."/>
            <person name="Sacco F."/>
        </authorList>
    </citation>
    <scope>NUCLEOTIDE SEQUENCE [LARGE SCALE GENOMIC DNA]</scope>
    <source>
        <strain evidence="2 3">RO10H11247</strain>
    </source>
</reference>
<dbReference type="EMBL" id="LAVV01007147">
    <property type="protein sequence ID" value="KNZ56948.1"/>
    <property type="molecule type" value="Genomic_DNA"/>
</dbReference>
<feature type="region of interest" description="Disordered" evidence="1">
    <location>
        <begin position="218"/>
        <end position="239"/>
    </location>
</feature>
<comment type="caution">
    <text evidence="2">The sequence shown here is derived from an EMBL/GenBank/DDBJ whole genome shotgun (WGS) entry which is preliminary data.</text>
</comment>
<sequence length="293" mass="32479">MALQGKTGPAERQGVRRLRLRSEADTGAMLQGMEIGGESEVQELNGSREGGRGRVVGGESGSFCVYCIIYHNKIRGKIGSQDSESLKCRTFTVSFRVAEKLFGSEENYELWRGGTKSKREVAGIVVQFLEANGLKVQDAHGINKLESKYCNAANWRAQTGQGIEDNMEADVAQFSNESESSNIACLWQEEFKKIVILGQASRDQTAPEDRENLGDIFTSNGRAMNHTDNESLPPAEDINNNKWPYSPTQELPEGQYHHALGAIFEHADVTTKSQKSACKRILTLDEDDELEDQ</sequence>
<evidence type="ECO:0000313" key="2">
    <source>
        <dbReference type="EMBL" id="KNZ56948.1"/>
    </source>
</evidence>
<protein>
    <submittedName>
        <fullName evidence="2">Uncharacterized protein</fullName>
    </submittedName>
</protein>
<gene>
    <name evidence="2" type="ORF">VP01_227g5</name>
</gene>
<dbReference type="AlphaFoldDB" id="A0A0L6V870"/>
<name>A0A0L6V870_9BASI</name>
<proteinExistence type="predicted"/>
<evidence type="ECO:0000313" key="3">
    <source>
        <dbReference type="Proteomes" id="UP000037035"/>
    </source>
</evidence>